<keyword evidence="4" id="KW-1185">Reference proteome</keyword>
<evidence type="ECO:0000313" key="3">
    <source>
        <dbReference type="EMBL" id="CAG8803391.1"/>
    </source>
</evidence>
<feature type="non-terminal residue" evidence="3">
    <location>
        <position position="1"/>
    </location>
</feature>
<evidence type="ECO:0000256" key="1">
    <source>
        <dbReference type="SAM" id="MobiDB-lite"/>
    </source>
</evidence>
<name>A0A9N9PA08_9GLOM</name>
<gene>
    <name evidence="3" type="ORF">DERYTH_LOCUS23879</name>
</gene>
<dbReference type="GO" id="GO:0003676">
    <property type="term" value="F:nucleic acid binding"/>
    <property type="evidence" value="ECO:0007669"/>
    <property type="project" value="InterPro"/>
</dbReference>
<dbReference type="PROSITE" id="PS50879">
    <property type="entry name" value="RNASE_H_1"/>
    <property type="match status" value="1"/>
</dbReference>
<dbReference type="InterPro" id="IPR036397">
    <property type="entry name" value="RNaseH_sf"/>
</dbReference>
<dbReference type="EMBL" id="CAJVPY010037871">
    <property type="protein sequence ID" value="CAG8803391.1"/>
    <property type="molecule type" value="Genomic_DNA"/>
</dbReference>
<proteinExistence type="predicted"/>
<evidence type="ECO:0000313" key="4">
    <source>
        <dbReference type="Proteomes" id="UP000789405"/>
    </source>
</evidence>
<dbReference type="Gene3D" id="3.30.420.10">
    <property type="entry name" value="Ribonuclease H-like superfamily/Ribonuclease H"/>
    <property type="match status" value="1"/>
</dbReference>
<evidence type="ECO:0000259" key="2">
    <source>
        <dbReference type="PROSITE" id="PS50879"/>
    </source>
</evidence>
<dbReference type="GO" id="GO:0004523">
    <property type="term" value="F:RNA-DNA hybrid ribonuclease activity"/>
    <property type="evidence" value="ECO:0007669"/>
    <property type="project" value="InterPro"/>
</dbReference>
<dbReference type="AlphaFoldDB" id="A0A9N9PA08"/>
<comment type="caution">
    <text evidence="3">The sequence shown here is derived from an EMBL/GenBank/DDBJ whole genome shotgun (WGS) entry which is preliminary data.</text>
</comment>
<feature type="compositionally biased region" description="Low complexity" evidence="1">
    <location>
        <begin position="1"/>
        <end position="21"/>
    </location>
</feature>
<dbReference type="OrthoDB" id="2448494at2759"/>
<reference evidence="3" key="1">
    <citation type="submission" date="2021-06" db="EMBL/GenBank/DDBJ databases">
        <authorList>
            <person name="Kallberg Y."/>
            <person name="Tangrot J."/>
            <person name="Rosling A."/>
        </authorList>
    </citation>
    <scope>NUCLEOTIDE SEQUENCE</scope>
    <source>
        <strain evidence="3">MA453B</strain>
    </source>
</reference>
<organism evidence="3 4">
    <name type="scientific">Dentiscutata erythropus</name>
    <dbReference type="NCBI Taxonomy" id="1348616"/>
    <lineage>
        <taxon>Eukaryota</taxon>
        <taxon>Fungi</taxon>
        <taxon>Fungi incertae sedis</taxon>
        <taxon>Mucoromycota</taxon>
        <taxon>Glomeromycotina</taxon>
        <taxon>Glomeromycetes</taxon>
        <taxon>Diversisporales</taxon>
        <taxon>Gigasporaceae</taxon>
        <taxon>Dentiscutata</taxon>
    </lineage>
</organism>
<accession>A0A9N9PA08</accession>
<dbReference type="Pfam" id="PF00075">
    <property type="entry name" value="RNase_H"/>
    <property type="match status" value="1"/>
</dbReference>
<dbReference type="Proteomes" id="UP000789405">
    <property type="component" value="Unassembled WGS sequence"/>
</dbReference>
<feature type="region of interest" description="Disordered" evidence="1">
    <location>
        <begin position="1"/>
        <end position="22"/>
    </location>
</feature>
<dbReference type="InterPro" id="IPR002156">
    <property type="entry name" value="RNaseH_domain"/>
</dbReference>
<sequence length="293" mass="34006">GSLQNTNKPENNNTQQNNQQKMGFGVVCMTNDTNLKRYTWKGKIEGPPSSTRAELWGILSVLWIIPNNTEIKIFTDSKSSIDAIRGYMGERKGKHWSNYKNPLILQTIKELTYTKKLDLILIKVEAHTGNTYNEQADKLAGAGVNSESIFNINPNYIRDQQCHFNWKGINIDTDIKSFVKKKDEIESLTTWFTQHRINKWLNKKIIEETNWKWSIQSWHGSKITSTKTNTKESILRSFSLKLLNEELPTMATLHTRKPDVYTKPECPFRNKYKETNTHIFLCSEKGKNLKITF</sequence>
<dbReference type="SUPFAM" id="SSF53098">
    <property type="entry name" value="Ribonuclease H-like"/>
    <property type="match status" value="1"/>
</dbReference>
<protein>
    <submittedName>
        <fullName evidence="3">15279_t:CDS:1</fullName>
    </submittedName>
</protein>
<dbReference type="InterPro" id="IPR012337">
    <property type="entry name" value="RNaseH-like_sf"/>
</dbReference>
<feature type="domain" description="RNase H type-1" evidence="2">
    <location>
        <begin position="1"/>
        <end position="145"/>
    </location>
</feature>